<dbReference type="PANTHER" id="PTHR36439">
    <property type="entry name" value="BLL4334 PROTEIN"/>
    <property type="match status" value="1"/>
</dbReference>
<dbReference type="EMBL" id="JAGQDD010000001">
    <property type="protein sequence ID" value="MBQ0929541.1"/>
    <property type="molecule type" value="Genomic_DNA"/>
</dbReference>
<protein>
    <submittedName>
        <fullName evidence="1">DUF1697 domain-containing protein</fullName>
    </submittedName>
</protein>
<evidence type="ECO:0000313" key="2">
    <source>
        <dbReference type="Proteomes" id="UP000676246"/>
    </source>
</evidence>
<gene>
    <name evidence="1" type="ORF">KAK03_03515</name>
</gene>
<dbReference type="Pfam" id="PF08002">
    <property type="entry name" value="DUF1697"/>
    <property type="match status" value="1"/>
</dbReference>
<reference evidence="1 2" key="1">
    <citation type="submission" date="2021-04" db="EMBL/GenBank/DDBJ databases">
        <title>The genome sequence of Ideonella sp. 3Y2.</title>
        <authorList>
            <person name="Liu Y."/>
        </authorList>
    </citation>
    <scope>NUCLEOTIDE SEQUENCE [LARGE SCALE GENOMIC DNA]</scope>
    <source>
        <strain evidence="1 2">3Y2</strain>
    </source>
</reference>
<sequence length="182" mass="19032">MTTCLVLLRGVNVGPAKRVPMAELRTLLGELGGERVATLLNSGNAVADWPRARPGTLAPRISAALRQRFGFDVPVVVKTLAEGQAIAAGMPWPEPPDPARLVVVFTADQADLAALHAVDPLVAPDEAWHIGAQAAYLHCAGGLLQSRAAEALLGRAGAAVTTRNWATVGKLLALALAQRSDR</sequence>
<comment type="caution">
    <text evidence="1">The sequence shown here is derived from an EMBL/GenBank/DDBJ whole genome shotgun (WGS) entry which is preliminary data.</text>
</comment>
<accession>A0A940Y6D6</accession>
<keyword evidence="2" id="KW-1185">Reference proteome</keyword>
<dbReference type="Proteomes" id="UP000676246">
    <property type="component" value="Unassembled WGS sequence"/>
</dbReference>
<name>A0A940Y6D6_9BURK</name>
<dbReference type="PANTHER" id="PTHR36439:SF1">
    <property type="entry name" value="DUF1697 DOMAIN-CONTAINING PROTEIN"/>
    <property type="match status" value="1"/>
</dbReference>
<dbReference type="InterPro" id="IPR012545">
    <property type="entry name" value="DUF1697"/>
</dbReference>
<dbReference type="Gene3D" id="3.30.70.1280">
    <property type="entry name" value="SP0830-like domains"/>
    <property type="match status" value="1"/>
</dbReference>
<dbReference type="PIRSF" id="PIRSF008502">
    <property type="entry name" value="UCP008502"/>
    <property type="match status" value="1"/>
</dbReference>
<dbReference type="RefSeq" id="WP_210851779.1">
    <property type="nucleotide sequence ID" value="NZ_JAGQDD010000001.1"/>
</dbReference>
<dbReference type="SUPFAM" id="SSF160379">
    <property type="entry name" value="SP0830-like"/>
    <property type="match status" value="1"/>
</dbReference>
<evidence type="ECO:0000313" key="1">
    <source>
        <dbReference type="EMBL" id="MBQ0929541.1"/>
    </source>
</evidence>
<organism evidence="1 2">
    <name type="scientific">Ideonella alba</name>
    <dbReference type="NCBI Taxonomy" id="2824118"/>
    <lineage>
        <taxon>Bacteria</taxon>
        <taxon>Pseudomonadati</taxon>
        <taxon>Pseudomonadota</taxon>
        <taxon>Betaproteobacteria</taxon>
        <taxon>Burkholderiales</taxon>
        <taxon>Sphaerotilaceae</taxon>
        <taxon>Ideonella</taxon>
    </lineage>
</organism>
<dbReference type="AlphaFoldDB" id="A0A940Y6D6"/>
<proteinExistence type="predicted"/>